<evidence type="ECO:0000256" key="1">
    <source>
        <dbReference type="SAM" id="Phobius"/>
    </source>
</evidence>
<name>A0A1A9KLG7_9PSED</name>
<feature type="transmembrane region" description="Helical" evidence="1">
    <location>
        <begin position="13"/>
        <end position="39"/>
    </location>
</feature>
<protein>
    <submittedName>
        <fullName evidence="2">Uncharacterized protein</fullName>
    </submittedName>
</protein>
<organism evidence="2 3">
    <name type="scientific">Pseudomonas citronellolis</name>
    <dbReference type="NCBI Taxonomy" id="53408"/>
    <lineage>
        <taxon>Bacteria</taxon>
        <taxon>Pseudomonadati</taxon>
        <taxon>Pseudomonadota</taxon>
        <taxon>Gammaproteobacteria</taxon>
        <taxon>Pseudomonadales</taxon>
        <taxon>Pseudomonadaceae</taxon>
        <taxon>Pseudomonas</taxon>
    </lineage>
</organism>
<keyword evidence="1" id="KW-0812">Transmembrane</keyword>
<sequence>MEMRQLFLGYPEFVWQGLFSLGSTLIAGLIIAFVTTFYLKKKDEITRVAGVILEKRINSEQTILDFLEDASFSLEMRREDSEPLYQLLSKSGLETPHGPHFQYAKIFESHDAFQEFFRLFEQQISRNKLWLSKEVRFHLELMQGYFSWINAGLLTMQRIPLPDGIYLSDDEWRALSDKVILLQGISLDNEVKGLIARLEVLMVESIYRLNFKRSKSSFMRNGFLNRETKKIIRILSRKTLLGTQREHTVTLIILLVYQIKGLDPEQLDIGTLLDKYPEIHADAS</sequence>
<gene>
    <name evidence="2" type="ORF">A9C11_31735</name>
</gene>
<accession>A0A1A9KLG7</accession>
<dbReference type="Proteomes" id="UP000077748">
    <property type="component" value="Chromosome"/>
</dbReference>
<reference evidence="2 3" key="1">
    <citation type="submission" date="2016-05" db="EMBL/GenBank/DDBJ databases">
        <title>Genome Sequence of Pseudomonas citronellolis Strain SJTE-3, an Estrogens and Persistent Organic Pollutants degradation strain.</title>
        <authorList>
            <person name="Liang R."/>
        </authorList>
    </citation>
    <scope>NUCLEOTIDE SEQUENCE [LARGE SCALE GENOMIC DNA]</scope>
    <source>
        <strain evidence="2 3">SJTE-3</strain>
    </source>
</reference>
<evidence type="ECO:0000313" key="3">
    <source>
        <dbReference type="Proteomes" id="UP000077748"/>
    </source>
</evidence>
<proteinExistence type="predicted"/>
<keyword evidence="1" id="KW-0472">Membrane</keyword>
<evidence type="ECO:0000313" key="2">
    <source>
        <dbReference type="EMBL" id="ANI18301.1"/>
    </source>
</evidence>
<dbReference type="EMBL" id="CP015878">
    <property type="protein sequence ID" value="ANI18301.1"/>
    <property type="molecule type" value="Genomic_DNA"/>
</dbReference>
<dbReference type="AlphaFoldDB" id="A0A1A9KLG7"/>
<keyword evidence="1" id="KW-1133">Transmembrane helix</keyword>